<evidence type="ECO:0000313" key="1">
    <source>
        <dbReference type="EMBL" id="KKN88802.1"/>
    </source>
</evidence>
<comment type="caution">
    <text evidence="1">The sequence shown here is derived from an EMBL/GenBank/DDBJ whole genome shotgun (WGS) entry which is preliminary data.</text>
</comment>
<proteinExistence type="predicted"/>
<reference evidence="1" key="1">
    <citation type="journal article" date="2015" name="Nature">
        <title>Complex archaea that bridge the gap between prokaryotes and eukaryotes.</title>
        <authorList>
            <person name="Spang A."/>
            <person name="Saw J.H."/>
            <person name="Jorgensen S.L."/>
            <person name="Zaremba-Niedzwiedzka K."/>
            <person name="Martijn J."/>
            <person name="Lind A.E."/>
            <person name="van Eijk R."/>
            <person name="Schleper C."/>
            <person name="Guy L."/>
            <person name="Ettema T.J."/>
        </authorList>
    </citation>
    <scope>NUCLEOTIDE SEQUENCE</scope>
</reference>
<dbReference type="AlphaFoldDB" id="A0A0F9UMU9"/>
<organism evidence="1">
    <name type="scientific">marine sediment metagenome</name>
    <dbReference type="NCBI Taxonomy" id="412755"/>
    <lineage>
        <taxon>unclassified sequences</taxon>
        <taxon>metagenomes</taxon>
        <taxon>ecological metagenomes</taxon>
    </lineage>
</organism>
<name>A0A0F9UMU9_9ZZZZ</name>
<dbReference type="EMBL" id="LAZR01000125">
    <property type="protein sequence ID" value="KKN88802.1"/>
    <property type="molecule type" value="Genomic_DNA"/>
</dbReference>
<protein>
    <submittedName>
        <fullName evidence="1">Uncharacterized protein</fullName>
    </submittedName>
</protein>
<gene>
    <name evidence="1" type="ORF">LCGC14_0244090</name>
</gene>
<accession>A0A0F9UMU9</accession>
<sequence length="59" mass="6595">MGLIVYSGANESIICTEGTEAECLRKYFSPGDRDVDDYDREESRNNIVVVTSSLRCDSD</sequence>